<protein>
    <submittedName>
        <fullName evidence="1">Uncharacterized protein</fullName>
    </submittedName>
</protein>
<gene>
    <name evidence="1" type="ORF">CC1G_15679</name>
</gene>
<dbReference type="InParanoid" id="D6RQD9"/>
<dbReference type="GeneID" id="9379663"/>
<proteinExistence type="predicted"/>
<dbReference type="KEGG" id="cci:CC1G_15679"/>
<accession>D6RQD9</accession>
<dbReference type="EMBL" id="AACS02000011">
    <property type="protein sequence ID" value="EFI26755.1"/>
    <property type="molecule type" value="Genomic_DNA"/>
</dbReference>
<name>D6RQD9_COPC7</name>
<comment type="caution">
    <text evidence="1">The sequence shown here is derived from an EMBL/GenBank/DDBJ whole genome shotgun (WGS) entry which is preliminary data.</text>
</comment>
<evidence type="ECO:0000313" key="2">
    <source>
        <dbReference type="Proteomes" id="UP000001861"/>
    </source>
</evidence>
<dbReference type="AlphaFoldDB" id="D6RQD9"/>
<evidence type="ECO:0000313" key="1">
    <source>
        <dbReference type="EMBL" id="EFI26755.1"/>
    </source>
</evidence>
<dbReference type="VEuPathDB" id="FungiDB:CC1G_15679"/>
<sequence>MLEQRYTLISELRSQINSATGHDLLKGEIAAAVALAKGILERASHHFDPVDSYPMLVSDLEGLTIPELIQFQYSLLAVWKEAKTSGSSGGTQSLPAQILAAAIRDLAADATHAGRRLVQEFESLRELVENGEHY</sequence>
<dbReference type="Proteomes" id="UP000001861">
    <property type="component" value="Unassembled WGS sequence"/>
</dbReference>
<keyword evidence="2" id="KW-1185">Reference proteome</keyword>
<organism evidence="1 2">
    <name type="scientific">Coprinopsis cinerea (strain Okayama-7 / 130 / ATCC MYA-4618 / FGSC 9003)</name>
    <name type="common">Inky cap fungus</name>
    <name type="synonym">Hormographiella aspergillata</name>
    <dbReference type="NCBI Taxonomy" id="240176"/>
    <lineage>
        <taxon>Eukaryota</taxon>
        <taxon>Fungi</taxon>
        <taxon>Dikarya</taxon>
        <taxon>Basidiomycota</taxon>
        <taxon>Agaricomycotina</taxon>
        <taxon>Agaricomycetes</taxon>
        <taxon>Agaricomycetidae</taxon>
        <taxon>Agaricales</taxon>
        <taxon>Agaricineae</taxon>
        <taxon>Psathyrellaceae</taxon>
        <taxon>Coprinopsis</taxon>
    </lineage>
</organism>
<reference evidence="1 2" key="1">
    <citation type="journal article" date="2010" name="Proc. Natl. Acad. Sci. U.S.A.">
        <title>Insights into evolution of multicellular fungi from the assembled chromosomes of the mushroom Coprinopsis cinerea (Coprinus cinereus).</title>
        <authorList>
            <person name="Stajich J.E."/>
            <person name="Wilke S.K."/>
            <person name="Ahren D."/>
            <person name="Au C.H."/>
            <person name="Birren B.W."/>
            <person name="Borodovsky M."/>
            <person name="Burns C."/>
            <person name="Canback B."/>
            <person name="Casselton L.A."/>
            <person name="Cheng C.K."/>
            <person name="Deng J."/>
            <person name="Dietrich F.S."/>
            <person name="Fargo D.C."/>
            <person name="Farman M.L."/>
            <person name="Gathman A.C."/>
            <person name="Goldberg J."/>
            <person name="Guigo R."/>
            <person name="Hoegger P.J."/>
            <person name="Hooker J.B."/>
            <person name="Huggins A."/>
            <person name="James T.Y."/>
            <person name="Kamada T."/>
            <person name="Kilaru S."/>
            <person name="Kodira C."/>
            <person name="Kues U."/>
            <person name="Kupfer D."/>
            <person name="Kwan H.S."/>
            <person name="Lomsadze A."/>
            <person name="Li W."/>
            <person name="Lilly W.W."/>
            <person name="Ma L.J."/>
            <person name="Mackey A.J."/>
            <person name="Manning G."/>
            <person name="Martin F."/>
            <person name="Muraguchi H."/>
            <person name="Natvig D.O."/>
            <person name="Palmerini H."/>
            <person name="Ramesh M.A."/>
            <person name="Rehmeyer C.J."/>
            <person name="Roe B.A."/>
            <person name="Shenoy N."/>
            <person name="Stanke M."/>
            <person name="Ter-Hovhannisyan V."/>
            <person name="Tunlid A."/>
            <person name="Velagapudi R."/>
            <person name="Vision T.J."/>
            <person name="Zeng Q."/>
            <person name="Zolan M.E."/>
            <person name="Pukkila P.J."/>
        </authorList>
    </citation>
    <scope>NUCLEOTIDE SEQUENCE [LARGE SCALE GENOMIC DNA]</scope>
    <source>
        <strain evidence="2">Okayama-7 / 130 / ATCC MYA-4618 / FGSC 9003</strain>
    </source>
</reference>
<dbReference type="RefSeq" id="XP_002910249.1">
    <property type="nucleotide sequence ID" value="XM_002910203.1"/>
</dbReference>
<dbReference type="HOGENOM" id="CLU_1896092_0_0_1"/>